<protein>
    <submittedName>
        <fullName evidence="7">Guanylate cyclase</fullName>
    </submittedName>
</protein>
<dbReference type="SUPFAM" id="SSF53822">
    <property type="entry name" value="Periplasmic binding protein-like I"/>
    <property type="match status" value="1"/>
</dbReference>
<keyword evidence="8" id="KW-1185">Reference proteome</keyword>
<keyword evidence="2" id="KW-0812">Transmembrane</keyword>
<sequence length="395" mass="43656">MATIGMYDTPPPNLQLATSGIEPRIKKTRVDECQWRRKKKKREHFLAHQHRCHSDCTCINMSPQLSNVYSDNQLSPSDTPNVLSCSTISSSPQSKGIDSMQMTFELSDSLWIFLNSSRRDQNFEHSRSRMWRIVSGTWHFYQELSGLLTLLGIRKCTKRRTLPGISSLNILFCAFVIVSSIMNPSAATTTTTNGGYSYPPSTPASSALDAISNSTATILDQSNNTSKVRDTSMHSFTNTPSSGSPTDLQDLTPANNYTWVTADSSNNYTWVAANSSLNNITISTNKSEILLGYITTMNHPQNPELAAGRKISGAMTLAVNVVNDDPTILPNHHLRYLLGNNNGTELNSLRVLTEQWQKGTLAFFGPEDSCEIESRIAAAWGIPILAYVSLPLKLL</sequence>
<feature type="compositionally biased region" description="Polar residues" evidence="5">
    <location>
        <begin position="233"/>
        <end position="250"/>
    </location>
</feature>
<reference evidence="7 8" key="1">
    <citation type="journal article" date="2021" name="Elife">
        <title>Chloroplast acquisition without the gene transfer in kleptoplastic sea slugs, Plakobranchus ocellatus.</title>
        <authorList>
            <person name="Maeda T."/>
            <person name="Takahashi S."/>
            <person name="Yoshida T."/>
            <person name="Shimamura S."/>
            <person name="Takaki Y."/>
            <person name="Nagai Y."/>
            <person name="Toyoda A."/>
            <person name="Suzuki Y."/>
            <person name="Arimoto A."/>
            <person name="Ishii H."/>
            <person name="Satoh N."/>
            <person name="Nishiyama T."/>
            <person name="Hasebe M."/>
            <person name="Maruyama T."/>
            <person name="Minagawa J."/>
            <person name="Obokata J."/>
            <person name="Shigenobu S."/>
        </authorList>
    </citation>
    <scope>NUCLEOTIDE SEQUENCE [LARGE SCALE GENOMIC DNA]</scope>
</reference>
<feature type="domain" description="Receptor ligand binding region" evidence="6">
    <location>
        <begin position="312"/>
        <end position="389"/>
    </location>
</feature>
<name>A0AAV4GWQ3_9GAST</name>
<accession>A0AAV4GWQ3</accession>
<dbReference type="Pfam" id="PF01094">
    <property type="entry name" value="ANF_receptor"/>
    <property type="match status" value="1"/>
</dbReference>
<comment type="subcellular location">
    <subcellularLocation>
        <location evidence="1">Membrane</location>
    </subcellularLocation>
</comment>
<dbReference type="Gene3D" id="3.40.50.2300">
    <property type="match status" value="1"/>
</dbReference>
<evidence type="ECO:0000313" key="7">
    <source>
        <dbReference type="EMBL" id="GFR89959.1"/>
    </source>
</evidence>
<feature type="region of interest" description="Disordered" evidence="5">
    <location>
        <begin position="220"/>
        <end position="250"/>
    </location>
</feature>
<organism evidence="7 8">
    <name type="scientific">Elysia marginata</name>
    <dbReference type="NCBI Taxonomy" id="1093978"/>
    <lineage>
        <taxon>Eukaryota</taxon>
        <taxon>Metazoa</taxon>
        <taxon>Spiralia</taxon>
        <taxon>Lophotrochozoa</taxon>
        <taxon>Mollusca</taxon>
        <taxon>Gastropoda</taxon>
        <taxon>Heterobranchia</taxon>
        <taxon>Euthyneura</taxon>
        <taxon>Panpulmonata</taxon>
        <taxon>Sacoglossa</taxon>
        <taxon>Placobranchoidea</taxon>
        <taxon>Plakobranchidae</taxon>
        <taxon>Elysia</taxon>
    </lineage>
</organism>
<evidence type="ECO:0000256" key="1">
    <source>
        <dbReference type="ARBA" id="ARBA00004370"/>
    </source>
</evidence>
<dbReference type="GO" id="GO:0016020">
    <property type="term" value="C:membrane"/>
    <property type="evidence" value="ECO:0007669"/>
    <property type="project" value="UniProtKB-SubCell"/>
</dbReference>
<comment type="caution">
    <text evidence="7">The sequence shown here is derived from an EMBL/GenBank/DDBJ whole genome shotgun (WGS) entry which is preliminary data.</text>
</comment>
<keyword evidence="3" id="KW-1133">Transmembrane helix</keyword>
<proteinExistence type="predicted"/>
<dbReference type="Proteomes" id="UP000762676">
    <property type="component" value="Unassembled WGS sequence"/>
</dbReference>
<dbReference type="InterPro" id="IPR001828">
    <property type="entry name" value="ANF_lig-bd_rcpt"/>
</dbReference>
<evidence type="ECO:0000256" key="5">
    <source>
        <dbReference type="SAM" id="MobiDB-lite"/>
    </source>
</evidence>
<gene>
    <name evidence="7" type="ORF">ElyMa_004292600</name>
</gene>
<evidence type="ECO:0000256" key="3">
    <source>
        <dbReference type="ARBA" id="ARBA00022989"/>
    </source>
</evidence>
<evidence type="ECO:0000259" key="6">
    <source>
        <dbReference type="Pfam" id="PF01094"/>
    </source>
</evidence>
<evidence type="ECO:0000256" key="4">
    <source>
        <dbReference type="ARBA" id="ARBA00023136"/>
    </source>
</evidence>
<dbReference type="InterPro" id="IPR028082">
    <property type="entry name" value="Peripla_BP_I"/>
</dbReference>
<dbReference type="AlphaFoldDB" id="A0AAV4GWQ3"/>
<dbReference type="EMBL" id="BMAT01008641">
    <property type="protein sequence ID" value="GFR89959.1"/>
    <property type="molecule type" value="Genomic_DNA"/>
</dbReference>
<evidence type="ECO:0000256" key="2">
    <source>
        <dbReference type="ARBA" id="ARBA00022692"/>
    </source>
</evidence>
<keyword evidence="4" id="KW-0472">Membrane</keyword>
<evidence type="ECO:0000313" key="8">
    <source>
        <dbReference type="Proteomes" id="UP000762676"/>
    </source>
</evidence>